<reference evidence="1 2" key="1">
    <citation type="submission" date="2016-07" db="EMBL/GenBank/DDBJ databases">
        <title>Pervasive Adenine N6-methylation of Active Genes in Fungi.</title>
        <authorList>
            <consortium name="DOE Joint Genome Institute"/>
            <person name="Mondo S.J."/>
            <person name="Dannebaum R.O."/>
            <person name="Kuo R.C."/>
            <person name="Labutti K."/>
            <person name="Haridas S."/>
            <person name="Kuo A."/>
            <person name="Salamov A."/>
            <person name="Ahrendt S.R."/>
            <person name="Lipzen A."/>
            <person name="Sullivan W."/>
            <person name="Andreopoulos W.B."/>
            <person name="Clum A."/>
            <person name="Lindquist E."/>
            <person name="Daum C."/>
            <person name="Ramamoorthy G.K."/>
            <person name="Gryganskyi A."/>
            <person name="Culley D."/>
            <person name="Magnuson J.K."/>
            <person name="James T.Y."/>
            <person name="O'Malley M.A."/>
            <person name="Stajich J.E."/>
            <person name="Spatafora J.W."/>
            <person name="Visel A."/>
            <person name="Grigoriev I.V."/>
        </authorList>
    </citation>
    <scope>NUCLEOTIDE SEQUENCE [LARGE SCALE GENOMIC DNA]</scope>
    <source>
        <strain evidence="1 2">68-887.2</strain>
    </source>
</reference>
<comment type="caution">
    <text evidence="1">The sequence shown here is derived from an EMBL/GenBank/DDBJ whole genome shotgun (WGS) entry which is preliminary data.</text>
</comment>
<keyword evidence="2" id="KW-1185">Reference proteome</keyword>
<dbReference type="OrthoDB" id="2559629at2759"/>
<organism evidence="1 2">
    <name type="scientific">Naematelia encephala</name>
    <dbReference type="NCBI Taxonomy" id="71784"/>
    <lineage>
        <taxon>Eukaryota</taxon>
        <taxon>Fungi</taxon>
        <taxon>Dikarya</taxon>
        <taxon>Basidiomycota</taxon>
        <taxon>Agaricomycotina</taxon>
        <taxon>Tremellomycetes</taxon>
        <taxon>Tremellales</taxon>
        <taxon>Naemateliaceae</taxon>
        <taxon>Naematelia</taxon>
    </lineage>
</organism>
<dbReference type="Proteomes" id="UP000193986">
    <property type="component" value="Unassembled WGS sequence"/>
</dbReference>
<gene>
    <name evidence="1" type="ORF">BCR39DRAFT_483598</name>
</gene>
<proteinExistence type="predicted"/>
<evidence type="ECO:0000313" key="2">
    <source>
        <dbReference type="Proteomes" id="UP000193986"/>
    </source>
</evidence>
<dbReference type="EMBL" id="MCFC01000039">
    <property type="protein sequence ID" value="ORY27325.1"/>
    <property type="molecule type" value="Genomic_DNA"/>
</dbReference>
<accession>A0A1Y2AZN7</accession>
<name>A0A1Y2AZN7_9TREE</name>
<dbReference type="InParanoid" id="A0A1Y2AZN7"/>
<sequence>MMFSSARPLGHFSAAQSKMATMSLGIVRGELERYKHAPCVSAELYLDCLNRLLEPLAIVQGLLGLRTWLAEVQIFMGKIKQRSFAGMPLTPRERQILQWYSARWRELRGGPCDMGRPEAQIILIAMGEMALF</sequence>
<protein>
    <submittedName>
        <fullName evidence="1">Uncharacterized protein</fullName>
    </submittedName>
</protein>
<dbReference type="AlphaFoldDB" id="A0A1Y2AZN7"/>
<evidence type="ECO:0000313" key="1">
    <source>
        <dbReference type="EMBL" id="ORY27325.1"/>
    </source>
</evidence>